<dbReference type="GO" id="GO:0005737">
    <property type="term" value="C:cytoplasm"/>
    <property type="evidence" value="ECO:0007669"/>
    <property type="project" value="TreeGrafter"/>
</dbReference>
<gene>
    <name evidence="7" type="ORF">BDFB_003450</name>
</gene>
<dbReference type="OrthoDB" id="18087at2759"/>
<feature type="compositionally biased region" description="Basic and acidic residues" evidence="5">
    <location>
        <begin position="232"/>
        <end position="265"/>
    </location>
</feature>
<proteinExistence type="inferred from homology"/>
<evidence type="ECO:0000256" key="4">
    <source>
        <dbReference type="ARBA" id="ARBA00023242"/>
    </source>
</evidence>
<feature type="compositionally biased region" description="Basic and acidic residues" evidence="5">
    <location>
        <begin position="273"/>
        <end position="328"/>
    </location>
</feature>
<dbReference type="InterPro" id="IPR012677">
    <property type="entry name" value="Nucleotide-bd_a/b_plait_sf"/>
</dbReference>
<evidence type="ECO:0000256" key="3">
    <source>
        <dbReference type="ARBA" id="ARBA00023161"/>
    </source>
</evidence>
<comment type="subcellular location">
    <subcellularLocation>
        <location evidence="1">Nucleus</location>
    </subcellularLocation>
</comment>
<dbReference type="InterPro" id="IPR005120">
    <property type="entry name" value="UPF3_dom"/>
</dbReference>
<keyword evidence="8" id="KW-1185">Reference proteome</keyword>
<dbReference type="Gene3D" id="3.30.70.330">
    <property type="match status" value="1"/>
</dbReference>
<feature type="domain" description="UPF3" evidence="6">
    <location>
        <begin position="29"/>
        <end position="182"/>
    </location>
</feature>
<dbReference type="STRING" id="1661398.A0A482VHY9"/>
<protein>
    <submittedName>
        <fullName evidence="7">Smg4 UPF3 domain containing protein</fullName>
    </submittedName>
</protein>
<evidence type="ECO:0000256" key="1">
    <source>
        <dbReference type="ARBA" id="ARBA00004123"/>
    </source>
</evidence>
<dbReference type="GO" id="GO:0045727">
    <property type="term" value="P:positive regulation of translation"/>
    <property type="evidence" value="ECO:0007669"/>
    <property type="project" value="TreeGrafter"/>
</dbReference>
<name>A0A482VHY9_ASBVE</name>
<dbReference type="InterPro" id="IPR035979">
    <property type="entry name" value="RBD_domain_sf"/>
</dbReference>
<dbReference type="Pfam" id="PF03467">
    <property type="entry name" value="Smg4_UPF3"/>
    <property type="match status" value="1"/>
</dbReference>
<reference evidence="7 8" key="1">
    <citation type="submission" date="2017-03" db="EMBL/GenBank/DDBJ databases">
        <title>Genome of the blue death feigning beetle - Asbolus verrucosus.</title>
        <authorList>
            <person name="Rider S.D."/>
        </authorList>
    </citation>
    <scope>NUCLEOTIDE SEQUENCE [LARGE SCALE GENOMIC DNA]</scope>
    <source>
        <strain evidence="7">Butters</strain>
        <tissue evidence="7">Head and leg muscle</tissue>
    </source>
</reference>
<dbReference type="EMBL" id="QDEB01099133">
    <property type="protein sequence ID" value="RZC32199.1"/>
    <property type="molecule type" value="Genomic_DNA"/>
</dbReference>
<evidence type="ECO:0000256" key="5">
    <source>
        <dbReference type="SAM" id="MobiDB-lite"/>
    </source>
</evidence>
<evidence type="ECO:0000313" key="7">
    <source>
        <dbReference type="EMBL" id="RZC32199.1"/>
    </source>
</evidence>
<dbReference type="FunFam" id="3.30.70.330:FF:000717">
    <property type="entry name" value="regulator of nonsense transcripts 3B"/>
    <property type="match status" value="1"/>
</dbReference>
<comment type="similarity">
    <text evidence="2">Belongs to the RENT3 family.</text>
</comment>
<comment type="caution">
    <text evidence="7">The sequence shown here is derived from an EMBL/GenBank/DDBJ whole genome shotgun (WGS) entry which is preliminary data.</text>
</comment>
<feature type="compositionally biased region" description="Basic and acidic residues" evidence="5">
    <location>
        <begin position="435"/>
        <end position="449"/>
    </location>
</feature>
<feature type="region of interest" description="Disordered" evidence="5">
    <location>
        <begin position="207"/>
        <end position="449"/>
    </location>
</feature>
<accession>A0A482VHY9</accession>
<feature type="compositionally biased region" description="Polar residues" evidence="5">
    <location>
        <begin position="221"/>
        <end position="230"/>
    </location>
</feature>
<sequence>MALPDTSEHSDKKSADAHKGADKKEKLLTKVIIRRLPPNMDQETFLNQISPVPTYDYLYMVKGDASLGENSFSRAYINFTNPTDIYDFKEKFDNYVFLDNAGHEYPAVVEFAAFQKIPKRRNKVRVDPKVGTIETDPCYLEFVEMINKPPEQDEKPEYSYQITTENKNESMTPLLEYVKNKRVEKMRIREERREERKRKEFERKKFREDERKKRYEEKSPVKNNKSQYTKVSPKEKNAEKDADKLETEESKTTEENPEKGEKYEKAPPPTYYKNREKKYDDRKKDPKSKYTPKKDYTDKREYKSRREDYKERDYRSKYDDYKKDDSKIYQKKVKKYSEKREERKIEAQKAEQKKLEQQHETSTKTEAGSPKFTHTEDKKENISKKDEDKSPKESTGEREKQTKTKDSDAQSQRRIRNKDRPTIAIYRPGMLSKRKQVDGETENKDGKKE</sequence>
<dbReference type="SUPFAM" id="SSF54928">
    <property type="entry name" value="RNA-binding domain, RBD"/>
    <property type="match status" value="1"/>
</dbReference>
<dbReference type="InterPro" id="IPR039722">
    <property type="entry name" value="Upf3"/>
</dbReference>
<feature type="region of interest" description="Disordered" evidence="5">
    <location>
        <begin position="1"/>
        <end position="22"/>
    </location>
</feature>
<evidence type="ECO:0000259" key="6">
    <source>
        <dbReference type="Pfam" id="PF03467"/>
    </source>
</evidence>
<dbReference type="Proteomes" id="UP000292052">
    <property type="component" value="Unassembled WGS sequence"/>
</dbReference>
<keyword evidence="3" id="KW-0866">Nonsense-mediated mRNA decay</keyword>
<dbReference type="AlphaFoldDB" id="A0A482VHY9"/>
<feature type="compositionally biased region" description="Basic and acidic residues" evidence="5">
    <location>
        <begin position="207"/>
        <end position="220"/>
    </location>
</feature>
<dbReference type="GO" id="GO:0005730">
    <property type="term" value="C:nucleolus"/>
    <property type="evidence" value="ECO:0007669"/>
    <property type="project" value="TreeGrafter"/>
</dbReference>
<dbReference type="CDD" id="cd12455">
    <property type="entry name" value="RRM_like_Smg4_UPF3"/>
    <property type="match status" value="1"/>
</dbReference>
<feature type="compositionally biased region" description="Basic and acidic residues" evidence="5">
    <location>
        <begin position="373"/>
        <end position="408"/>
    </location>
</feature>
<dbReference type="GO" id="GO:0003729">
    <property type="term" value="F:mRNA binding"/>
    <property type="evidence" value="ECO:0007669"/>
    <property type="project" value="TreeGrafter"/>
</dbReference>
<organism evidence="7 8">
    <name type="scientific">Asbolus verrucosus</name>
    <name type="common">Desert ironclad beetle</name>
    <dbReference type="NCBI Taxonomy" id="1661398"/>
    <lineage>
        <taxon>Eukaryota</taxon>
        <taxon>Metazoa</taxon>
        <taxon>Ecdysozoa</taxon>
        <taxon>Arthropoda</taxon>
        <taxon>Hexapoda</taxon>
        <taxon>Insecta</taxon>
        <taxon>Pterygota</taxon>
        <taxon>Neoptera</taxon>
        <taxon>Endopterygota</taxon>
        <taxon>Coleoptera</taxon>
        <taxon>Polyphaga</taxon>
        <taxon>Cucujiformia</taxon>
        <taxon>Tenebrionidae</taxon>
        <taxon>Pimeliinae</taxon>
        <taxon>Asbolus</taxon>
    </lineage>
</organism>
<dbReference type="PANTHER" id="PTHR13112:SF0">
    <property type="entry name" value="FI21285P1"/>
    <property type="match status" value="1"/>
</dbReference>
<evidence type="ECO:0000313" key="8">
    <source>
        <dbReference type="Proteomes" id="UP000292052"/>
    </source>
</evidence>
<dbReference type="GO" id="GO:0000184">
    <property type="term" value="P:nuclear-transcribed mRNA catabolic process, nonsense-mediated decay"/>
    <property type="evidence" value="ECO:0007669"/>
    <property type="project" value="UniProtKB-KW"/>
</dbReference>
<dbReference type="PANTHER" id="PTHR13112">
    <property type="entry name" value="UPF3 REGULATOR OF NONSENSE TRANSCRIPTS-LIKE PROTEIN"/>
    <property type="match status" value="1"/>
</dbReference>
<feature type="compositionally biased region" description="Basic and acidic residues" evidence="5">
    <location>
        <begin position="335"/>
        <end position="363"/>
    </location>
</feature>
<keyword evidence="4" id="KW-0539">Nucleus</keyword>
<evidence type="ECO:0000256" key="2">
    <source>
        <dbReference type="ARBA" id="ARBA00005991"/>
    </source>
</evidence>